<evidence type="ECO:0000256" key="5">
    <source>
        <dbReference type="SAM" id="Phobius"/>
    </source>
</evidence>
<dbReference type="AlphaFoldDB" id="A0ABD5PD36"/>
<name>A0ABD5PD36_9EURY</name>
<comment type="subcellular location">
    <subcellularLocation>
        <location evidence="1">Membrane</location>
        <topology evidence="1">Multi-pass membrane protein</topology>
    </subcellularLocation>
</comment>
<keyword evidence="3 5" id="KW-1133">Transmembrane helix</keyword>
<keyword evidence="4 5" id="KW-0472">Membrane</keyword>
<protein>
    <submittedName>
        <fullName evidence="7">Yip1 family protein</fullName>
    </submittedName>
</protein>
<dbReference type="InterPro" id="IPR006977">
    <property type="entry name" value="Yip1_dom"/>
</dbReference>
<gene>
    <name evidence="7" type="ORF">ACFO0N_11445</name>
</gene>
<proteinExistence type="predicted"/>
<feature type="transmembrane region" description="Helical" evidence="5">
    <location>
        <begin position="147"/>
        <end position="165"/>
    </location>
</feature>
<keyword evidence="8" id="KW-1185">Reference proteome</keyword>
<accession>A0ABD5PD36</accession>
<dbReference type="Proteomes" id="UP001595921">
    <property type="component" value="Unassembled WGS sequence"/>
</dbReference>
<dbReference type="Pfam" id="PF04893">
    <property type="entry name" value="Yip1"/>
    <property type="match status" value="1"/>
</dbReference>
<feature type="transmembrane region" description="Helical" evidence="5">
    <location>
        <begin position="105"/>
        <end position="127"/>
    </location>
</feature>
<feature type="domain" description="Yip1" evidence="6">
    <location>
        <begin position="6"/>
        <end position="241"/>
    </location>
</feature>
<evidence type="ECO:0000256" key="3">
    <source>
        <dbReference type="ARBA" id="ARBA00022989"/>
    </source>
</evidence>
<evidence type="ECO:0000256" key="1">
    <source>
        <dbReference type="ARBA" id="ARBA00004141"/>
    </source>
</evidence>
<feature type="transmembrane region" description="Helical" evidence="5">
    <location>
        <begin position="25"/>
        <end position="48"/>
    </location>
</feature>
<sequence>MPRTPLLHPGEYFAERPPEDDLLRAAAVVLLVALATTAAAAVVGLTFAERLDFMVTVDNPAHTPEHMCDAFATSEMSTPSGCGEDVPETTQVNFGQKVWEEFRGFLPLVFVVTVVAWVGAAVLAHAATAFADGASGSFAGTLAVSGWAAGPNLLQVALGTGFVYLRLQSLTVPSDPAAAVAKLETLATFGSGLPMVAVLLVVTAWKAVVWSVGLRRARDISADASWTIAGVAAALAFLGGLAN</sequence>
<dbReference type="EMBL" id="JBHSDS010000006">
    <property type="protein sequence ID" value="MFC4358555.1"/>
    <property type="molecule type" value="Genomic_DNA"/>
</dbReference>
<feature type="transmembrane region" description="Helical" evidence="5">
    <location>
        <begin position="186"/>
        <end position="205"/>
    </location>
</feature>
<evidence type="ECO:0000256" key="4">
    <source>
        <dbReference type="ARBA" id="ARBA00023136"/>
    </source>
</evidence>
<reference evidence="7 8" key="1">
    <citation type="journal article" date="2019" name="Int. J. Syst. Evol. Microbiol.">
        <title>The Global Catalogue of Microorganisms (GCM) 10K type strain sequencing project: providing services to taxonomists for standard genome sequencing and annotation.</title>
        <authorList>
            <consortium name="The Broad Institute Genomics Platform"/>
            <consortium name="The Broad Institute Genome Sequencing Center for Infectious Disease"/>
            <person name="Wu L."/>
            <person name="Ma J."/>
        </authorList>
    </citation>
    <scope>NUCLEOTIDE SEQUENCE [LARGE SCALE GENOMIC DNA]</scope>
    <source>
        <strain evidence="7 8">CGMCC 1.12553</strain>
    </source>
</reference>
<evidence type="ECO:0000259" key="6">
    <source>
        <dbReference type="Pfam" id="PF04893"/>
    </source>
</evidence>
<organism evidence="7 8">
    <name type="scientific">Halobium salinum</name>
    <dbReference type="NCBI Taxonomy" id="1364940"/>
    <lineage>
        <taxon>Archaea</taxon>
        <taxon>Methanobacteriati</taxon>
        <taxon>Methanobacteriota</taxon>
        <taxon>Stenosarchaea group</taxon>
        <taxon>Halobacteria</taxon>
        <taxon>Halobacteriales</taxon>
        <taxon>Haloferacaceae</taxon>
        <taxon>Halobium</taxon>
    </lineage>
</organism>
<keyword evidence="2 5" id="KW-0812">Transmembrane</keyword>
<evidence type="ECO:0000256" key="2">
    <source>
        <dbReference type="ARBA" id="ARBA00022692"/>
    </source>
</evidence>
<feature type="transmembrane region" description="Helical" evidence="5">
    <location>
        <begin position="225"/>
        <end position="242"/>
    </location>
</feature>
<comment type="caution">
    <text evidence="7">The sequence shown here is derived from an EMBL/GenBank/DDBJ whole genome shotgun (WGS) entry which is preliminary data.</text>
</comment>
<dbReference type="GO" id="GO:0016020">
    <property type="term" value="C:membrane"/>
    <property type="evidence" value="ECO:0007669"/>
    <property type="project" value="UniProtKB-SubCell"/>
</dbReference>
<dbReference type="RefSeq" id="WP_267623685.1">
    <property type="nucleotide sequence ID" value="NZ_JAODIW010000008.1"/>
</dbReference>
<evidence type="ECO:0000313" key="7">
    <source>
        <dbReference type="EMBL" id="MFC4358555.1"/>
    </source>
</evidence>
<evidence type="ECO:0000313" key="8">
    <source>
        <dbReference type="Proteomes" id="UP001595921"/>
    </source>
</evidence>